<dbReference type="InterPro" id="IPR020904">
    <property type="entry name" value="Sc_DH/Rdtase_CS"/>
</dbReference>
<evidence type="ECO:0000313" key="5">
    <source>
        <dbReference type="Proteomes" id="UP000256845"/>
    </source>
</evidence>
<dbReference type="FunFam" id="3.40.50.720:FF:000084">
    <property type="entry name" value="Short-chain dehydrogenase reductase"/>
    <property type="match status" value="1"/>
</dbReference>
<dbReference type="PRINTS" id="PR00080">
    <property type="entry name" value="SDRFAMILY"/>
</dbReference>
<accession>A0A3D9HNU1</accession>
<dbReference type="GO" id="GO:0048038">
    <property type="term" value="F:quinone binding"/>
    <property type="evidence" value="ECO:0007669"/>
    <property type="project" value="TreeGrafter"/>
</dbReference>
<reference evidence="4 5" key="1">
    <citation type="submission" date="2018-07" db="EMBL/GenBank/DDBJ databases">
        <title>Genomic Encyclopedia of Type Strains, Phase III (KMG-III): the genomes of soil and plant-associated and newly described type strains.</title>
        <authorList>
            <person name="Whitman W."/>
        </authorList>
    </citation>
    <scope>NUCLEOTIDE SEQUENCE [LARGE SCALE GENOMIC DNA]</scope>
    <source>
        <strain evidence="4 5">CECT 8488</strain>
    </source>
</reference>
<dbReference type="Gene3D" id="3.40.50.720">
    <property type="entry name" value="NAD(P)-binding Rossmann-like Domain"/>
    <property type="match status" value="1"/>
</dbReference>
<dbReference type="PANTHER" id="PTHR42760:SF133">
    <property type="entry name" value="3-OXOACYL-[ACYL-CARRIER-PROTEIN] REDUCTASE"/>
    <property type="match status" value="1"/>
</dbReference>
<dbReference type="PROSITE" id="PS00061">
    <property type="entry name" value="ADH_SHORT"/>
    <property type="match status" value="1"/>
</dbReference>
<name>A0A3D9HNU1_9PROT</name>
<proteinExistence type="inferred from homology"/>
<dbReference type="GO" id="GO:0016616">
    <property type="term" value="F:oxidoreductase activity, acting on the CH-OH group of donors, NAD or NADP as acceptor"/>
    <property type="evidence" value="ECO:0007669"/>
    <property type="project" value="TreeGrafter"/>
</dbReference>
<keyword evidence="5" id="KW-1185">Reference proteome</keyword>
<evidence type="ECO:0000256" key="2">
    <source>
        <dbReference type="ARBA" id="ARBA00023002"/>
    </source>
</evidence>
<evidence type="ECO:0000256" key="3">
    <source>
        <dbReference type="RuleBase" id="RU000363"/>
    </source>
</evidence>
<dbReference type="InterPro" id="IPR036291">
    <property type="entry name" value="NAD(P)-bd_dom_sf"/>
</dbReference>
<comment type="similarity">
    <text evidence="1 3">Belongs to the short-chain dehydrogenases/reductases (SDR) family.</text>
</comment>
<dbReference type="PANTHER" id="PTHR42760">
    <property type="entry name" value="SHORT-CHAIN DEHYDROGENASES/REDUCTASES FAMILY MEMBER"/>
    <property type="match status" value="1"/>
</dbReference>
<protein>
    <submittedName>
        <fullName evidence="4">NAD(P)-dependent dehydrogenase (Short-subunit alcohol dehydrogenase family)</fullName>
    </submittedName>
</protein>
<gene>
    <name evidence="4" type="ORF">DFP90_104354</name>
</gene>
<dbReference type="EMBL" id="QRDW01000004">
    <property type="protein sequence ID" value="RED51075.1"/>
    <property type="molecule type" value="Genomic_DNA"/>
</dbReference>
<dbReference type="SUPFAM" id="SSF51735">
    <property type="entry name" value="NAD(P)-binding Rossmann-fold domains"/>
    <property type="match status" value="1"/>
</dbReference>
<dbReference type="InterPro" id="IPR002347">
    <property type="entry name" value="SDR_fam"/>
</dbReference>
<dbReference type="PRINTS" id="PR00081">
    <property type="entry name" value="GDHRDH"/>
</dbReference>
<dbReference type="Pfam" id="PF00106">
    <property type="entry name" value="adh_short"/>
    <property type="match status" value="1"/>
</dbReference>
<evidence type="ECO:0000256" key="1">
    <source>
        <dbReference type="ARBA" id="ARBA00006484"/>
    </source>
</evidence>
<keyword evidence="2" id="KW-0560">Oxidoreductase</keyword>
<evidence type="ECO:0000313" key="4">
    <source>
        <dbReference type="EMBL" id="RED51075.1"/>
    </source>
</evidence>
<sequence length="258" mass="27638">MITMTEKKTLSGKTALITGASTGLGLHFAHILGNAGAQVILCARRANLLENSCRQLVKQGISAHSCLMDVTQESSIKKSIHEAWDLTGGINILVNNAGIASSTAALEQDYDNWNQVLQTNLNGVFLTARTLAKMMVEQKRTGSIINIASMLGVSVKPGLSAYCASKAAVIQLTRSLAIEWARYDIRVNALAPGYFKTDINREFLDSPMGKKMCAGIPQKRFGQLADLDQPLLLLAGEGSGYMTGSILTIDGGHSLMIP</sequence>
<dbReference type="Proteomes" id="UP000256845">
    <property type="component" value="Unassembled WGS sequence"/>
</dbReference>
<organism evidence="4 5">
    <name type="scientific">Aestuariispira insulae</name>
    <dbReference type="NCBI Taxonomy" id="1461337"/>
    <lineage>
        <taxon>Bacteria</taxon>
        <taxon>Pseudomonadati</taxon>
        <taxon>Pseudomonadota</taxon>
        <taxon>Alphaproteobacteria</taxon>
        <taxon>Rhodospirillales</taxon>
        <taxon>Kiloniellaceae</taxon>
        <taxon>Aestuariispira</taxon>
    </lineage>
</organism>
<comment type="caution">
    <text evidence="4">The sequence shown here is derived from an EMBL/GenBank/DDBJ whole genome shotgun (WGS) entry which is preliminary data.</text>
</comment>
<dbReference type="GO" id="GO:0006633">
    <property type="term" value="P:fatty acid biosynthetic process"/>
    <property type="evidence" value="ECO:0007669"/>
    <property type="project" value="TreeGrafter"/>
</dbReference>
<dbReference type="AlphaFoldDB" id="A0A3D9HNU1"/>